<evidence type="ECO:0008006" key="10">
    <source>
        <dbReference type="Google" id="ProtNLM"/>
    </source>
</evidence>
<dbReference type="CDD" id="cd11062">
    <property type="entry name" value="CYP58-like"/>
    <property type="match status" value="1"/>
</dbReference>
<dbReference type="InterPro" id="IPR017972">
    <property type="entry name" value="Cyt_P450_CS"/>
</dbReference>
<dbReference type="OrthoDB" id="1470350at2759"/>
<evidence type="ECO:0000256" key="2">
    <source>
        <dbReference type="ARBA" id="ARBA00010617"/>
    </source>
</evidence>
<dbReference type="InterPro" id="IPR002401">
    <property type="entry name" value="Cyt_P450_E_grp-I"/>
</dbReference>
<comment type="similarity">
    <text evidence="2 7">Belongs to the cytochrome P450 family.</text>
</comment>
<keyword evidence="3 6" id="KW-0479">Metal-binding</keyword>
<reference evidence="8 9" key="1">
    <citation type="journal article" date="2016" name="Proc. Natl. Acad. Sci. U.S.A.">
        <title>Comparative genomics of biotechnologically important yeasts.</title>
        <authorList>
            <person name="Riley R."/>
            <person name="Haridas S."/>
            <person name="Wolfe K.H."/>
            <person name="Lopes M.R."/>
            <person name="Hittinger C.T."/>
            <person name="Goeker M."/>
            <person name="Salamov A.A."/>
            <person name="Wisecaver J.H."/>
            <person name="Long T.M."/>
            <person name="Calvey C.H."/>
            <person name="Aerts A.L."/>
            <person name="Barry K.W."/>
            <person name="Choi C."/>
            <person name="Clum A."/>
            <person name="Coughlan A.Y."/>
            <person name="Deshpande S."/>
            <person name="Douglass A.P."/>
            <person name="Hanson S.J."/>
            <person name="Klenk H.-P."/>
            <person name="LaButti K.M."/>
            <person name="Lapidus A."/>
            <person name="Lindquist E.A."/>
            <person name="Lipzen A.M."/>
            <person name="Meier-Kolthoff J.P."/>
            <person name="Ohm R.A."/>
            <person name="Otillar R.P."/>
            <person name="Pangilinan J.L."/>
            <person name="Peng Y."/>
            <person name="Rokas A."/>
            <person name="Rosa C.A."/>
            <person name="Scheuner C."/>
            <person name="Sibirny A.A."/>
            <person name="Slot J.C."/>
            <person name="Stielow J.B."/>
            <person name="Sun H."/>
            <person name="Kurtzman C.P."/>
            <person name="Blackwell M."/>
            <person name="Grigoriev I.V."/>
            <person name="Jeffries T.W."/>
        </authorList>
    </citation>
    <scope>NUCLEOTIDE SEQUENCE [LARGE SCALE GENOMIC DNA]</scope>
    <source>
        <strain evidence="8 9">NRRL Y-11557</strain>
    </source>
</reference>
<dbReference type="GO" id="GO:0016705">
    <property type="term" value="F:oxidoreductase activity, acting on paired donors, with incorporation or reduction of molecular oxygen"/>
    <property type="evidence" value="ECO:0007669"/>
    <property type="project" value="InterPro"/>
</dbReference>
<dbReference type="GO" id="GO:0020037">
    <property type="term" value="F:heme binding"/>
    <property type="evidence" value="ECO:0007669"/>
    <property type="project" value="InterPro"/>
</dbReference>
<dbReference type="SUPFAM" id="SSF48264">
    <property type="entry name" value="Cytochrome P450"/>
    <property type="match status" value="1"/>
</dbReference>
<dbReference type="PROSITE" id="PS00086">
    <property type="entry name" value="CYTOCHROME_P450"/>
    <property type="match status" value="1"/>
</dbReference>
<evidence type="ECO:0000256" key="4">
    <source>
        <dbReference type="ARBA" id="ARBA00023002"/>
    </source>
</evidence>
<dbReference type="InterPro" id="IPR036396">
    <property type="entry name" value="Cyt_P450_sf"/>
</dbReference>
<dbReference type="EMBL" id="KV454291">
    <property type="protein sequence ID" value="ODQ75272.1"/>
    <property type="molecule type" value="Genomic_DNA"/>
</dbReference>
<keyword evidence="4 7" id="KW-0560">Oxidoreductase</keyword>
<dbReference type="PRINTS" id="PR00385">
    <property type="entry name" value="P450"/>
</dbReference>
<protein>
    <recommendedName>
        <fullName evidence="10">Cytochrome P450</fullName>
    </recommendedName>
</protein>
<proteinExistence type="inferred from homology"/>
<keyword evidence="9" id="KW-1185">Reference proteome</keyword>
<dbReference type="InterPro" id="IPR001128">
    <property type="entry name" value="Cyt_P450"/>
</dbReference>
<evidence type="ECO:0000313" key="8">
    <source>
        <dbReference type="EMBL" id="ODQ75272.1"/>
    </source>
</evidence>
<dbReference type="PANTHER" id="PTHR24305:SF157">
    <property type="entry name" value="N-ACETYLTRYPTOPHAN 6-HYDROXYLASE IVOC-RELATED"/>
    <property type="match status" value="1"/>
</dbReference>
<evidence type="ECO:0000256" key="1">
    <source>
        <dbReference type="ARBA" id="ARBA00001971"/>
    </source>
</evidence>
<dbReference type="Pfam" id="PF00067">
    <property type="entry name" value="p450"/>
    <property type="match status" value="1"/>
</dbReference>
<evidence type="ECO:0000256" key="3">
    <source>
        <dbReference type="ARBA" id="ARBA00022723"/>
    </source>
</evidence>
<keyword evidence="6 7" id="KW-0349">Heme</keyword>
<evidence type="ECO:0000256" key="5">
    <source>
        <dbReference type="ARBA" id="ARBA00023004"/>
    </source>
</evidence>
<evidence type="ECO:0000313" key="9">
    <source>
        <dbReference type="Proteomes" id="UP000094385"/>
    </source>
</evidence>
<comment type="cofactor">
    <cofactor evidence="1 6">
        <name>heme</name>
        <dbReference type="ChEBI" id="CHEBI:30413"/>
    </cofactor>
</comment>
<dbReference type="GO" id="GO:0005506">
    <property type="term" value="F:iron ion binding"/>
    <property type="evidence" value="ECO:0007669"/>
    <property type="project" value="InterPro"/>
</dbReference>
<keyword evidence="7" id="KW-0503">Monooxygenase</keyword>
<evidence type="ECO:0000256" key="6">
    <source>
        <dbReference type="PIRSR" id="PIRSR602401-1"/>
    </source>
</evidence>
<feature type="binding site" description="axial binding residue" evidence="6">
    <location>
        <position position="533"/>
    </location>
    <ligand>
        <name>heme</name>
        <dbReference type="ChEBI" id="CHEBI:30413"/>
    </ligand>
    <ligandPart>
        <name>Fe</name>
        <dbReference type="ChEBI" id="CHEBI:18248"/>
    </ligandPart>
</feature>
<dbReference type="Gene3D" id="1.10.630.10">
    <property type="entry name" value="Cytochrome P450"/>
    <property type="match status" value="1"/>
</dbReference>
<dbReference type="AlphaFoldDB" id="A0A1E3QDV5"/>
<dbReference type="InterPro" id="IPR050121">
    <property type="entry name" value="Cytochrome_P450_monoxygenase"/>
</dbReference>
<evidence type="ECO:0000256" key="7">
    <source>
        <dbReference type="RuleBase" id="RU000461"/>
    </source>
</evidence>
<dbReference type="PANTHER" id="PTHR24305">
    <property type="entry name" value="CYTOCHROME P450"/>
    <property type="match status" value="1"/>
</dbReference>
<dbReference type="Proteomes" id="UP000094385">
    <property type="component" value="Unassembled WGS sequence"/>
</dbReference>
<dbReference type="PRINTS" id="PR00463">
    <property type="entry name" value="EP450I"/>
</dbReference>
<accession>A0A1E3QDV5</accession>
<name>A0A1E3QDV5_LIPST</name>
<dbReference type="GO" id="GO:0004497">
    <property type="term" value="F:monooxygenase activity"/>
    <property type="evidence" value="ECO:0007669"/>
    <property type="project" value="UniProtKB-KW"/>
</dbReference>
<gene>
    <name evidence="8" type="ORF">LIPSTDRAFT_69478</name>
</gene>
<organism evidence="8 9">
    <name type="scientific">Lipomyces starkeyi NRRL Y-11557</name>
    <dbReference type="NCBI Taxonomy" id="675824"/>
    <lineage>
        <taxon>Eukaryota</taxon>
        <taxon>Fungi</taxon>
        <taxon>Dikarya</taxon>
        <taxon>Ascomycota</taxon>
        <taxon>Saccharomycotina</taxon>
        <taxon>Lipomycetes</taxon>
        <taxon>Lipomycetales</taxon>
        <taxon>Lipomycetaceae</taxon>
        <taxon>Lipomyces</taxon>
    </lineage>
</organism>
<dbReference type="STRING" id="675824.A0A1E3QDV5"/>
<sequence>MTVRASDSQCEIRGVRMSAGLRERLSKLARVTHDEGVAQPIVRSGVGNFSYRAAILCGGIDQHVSHSIFTVKQRSFEIAVYRQLVAPSMDFKLSHAVSTALLAWLLLKIYRLVYNIFLHPLRRYPGPLCAAATTWWKTYIEVYTQQSMTDVLEYLHARYGDVVRTGPNELHFSNPAAYNDIYNSSARWDKEESLYCCFGEDRSSFGFLTYNEAKQRKDVLQPLFSRRAITNMQGLIREKIDHLASVLTARDATGKSSDLFFAFRCFTMDTITAFCFAKSIDAMDAPEFKAPIVEAMEAANPTFVLFKHFALFRKLIFSLPPSLAMKFSPETAGLTQLQVILGQQVKEVYTNYESLSEAPHPIIYSRLLDPAAQNGHRVPVPGSLYEEGQALMFAGTDTVGNTLMVGFFHILDQPALQVRLREEVRRAWPELSQPPDFQTLEKLPLLTAAIKEALRMASGVTTPLPRIVPPSGATIGKHAVPPGTIVGMSSIFVHYSAEIFPEPDNFDIERWLGKGVQSLDQWLIAFSKGPRSCLGINLAWCELYLAFATMLRKFDMKLDGTTRKDLVWRDTFLPYFYGKHLTAWCTPIAA</sequence>
<keyword evidence="5 6" id="KW-0408">Iron</keyword>